<evidence type="ECO:0000256" key="1">
    <source>
        <dbReference type="ARBA" id="ARBA00022598"/>
    </source>
</evidence>
<accession>A0ABQ5IJV9</accession>
<comment type="caution">
    <text evidence="6">The sequence shown here is derived from an EMBL/GenBank/DDBJ whole genome shotgun (WGS) entry which is preliminary data.</text>
</comment>
<dbReference type="Proteomes" id="UP001151760">
    <property type="component" value="Unassembled WGS sequence"/>
</dbReference>
<evidence type="ECO:0000256" key="3">
    <source>
        <dbReference type="ARBA" id="ARBA00022840"/>
    </source>
</evidence>
<feature type="compositionally biased region" description="Polar residues" evidence="4">
    <location>
        <begin position="29"/>
        <end position="41"/>
    </location>
</feature>
<feature type="region of interest" description="Disordered" evidence="4">
    <location>
        <begin position="1"/>
        <end position="80"/>
    </location>
</feature>
<dbReference type="InterPro" id="IPR014729">
    <property type="entry name" value="Rossmann-like_a/b/a_fold"/>
</dbReference>
<feature type="compositionally biased region" description="Polar residues" evidence="4">
    <location>
        <begin position="1"/>
        <end position="11"/>
    </location>
</feature>
<reference evidence="6" key="1">
    <citation type="journal article" date="2022" name="Int. J. Mol. Sci.">
        <title>Draft Genome of Tanacetum Coccineum: Genomic Comparison of Closely Related Tanacetum-Family Plants.</title>
        <authorList>
            <person name="Yamashiro T."/>
            <person name="Shiraishi A."/>
            <person name="Nakayama K."/>
            <person name="Satake H."/>
        </authorList>
    </citation>
    <scope>NUCLEOTIDE SEQUENCE</scope>
</reference>
<dbReference type="Pfam" id="PF01406">
    <property type="entry name" value="tRNA-synt_1e"/>
    <property type="match status" value="1"/>
</dbReference>
<protein>
    <submittedName>
        <fullName evidence="6">Protein transparent testa 9 isoform X1</fullName>
    </submittedName>
</protein>
<dbReference type="EMBL" id="BQNB010020797">
    <property type="protein sequence ID" value="GJT99732.1"/>
    <property type="molecule type" value="Genomic_DNA"/>
</dbReference>
<keyword evidence="1" id="KW-0436">Ligase</keyword>
<evidence type="ECO:0000313" key="6">
    <source>
        <dbReference type="EMBL" id="GJT99732.1"/>
    </source>
</evidence>
<reference evidence="6" key="2">
    <citation type="submission" date="2022-01" db="EMBL/GenBank/DDBJ databases">
        <authorList>
            <person name="Yamashiro T."/>
            <person name="Shiraishi A."/>
            <person name="Satake H."/>
            <person name="Nakayama K."/>
        </authorList>
    </citation>
    <scope>NUCLEOTIDE SEQUENCE</scope>
</reference>
<evidence type="ECO:0000256" key="2">
    <source>
        <dbReference type="ARBA" id="ARBA00022741"/>
    </source>
</evidence>
<dbReference type="InterPro" id="IPR039272">
    <property type="entry name" value="CLEC16A/TT9"/>
</dbReference>
<sequence length="325" mass="36134">MTSPNKPTSKPSRVAKMSVKPIWRKKPNLCNTSNVLNTTSPIPKPLTPHHEPSQENNHPNQALPNPYIKDTPTSPQVVSHPPLPISPINSHIAHTQAPPQSTWALRVYVNNDEACSLKVRLCRDALISYITSGDDTQVVGSLSVLATFLQTKELDESMLDALGILPQRKQHKKLLLKALVGEDSGEEQLFASKNYTSKDGSDGELNVYLQRLKIIKRADERECDPLELSAEFCQEFLTDMADLQCLPPTVQPRVSDHMDVRVEQEVAATVESMEKAARYTSNKYVEAALNSVTVIYPYLVPYIVLWLLGSGEGIVNSGKKDDELR</sequence>
<gene>
    <name evidence="6" type="ORF">Tco_1110071</name>
</gene>
<dbReference type="PANTHER" id="PTHR21481:SF4">
    <property type="entry name" value="PROTEIN TRANSPARENT TESTA 9"/>
    <property type="match status" value="1"/>
</dbReference>
<feature type="domain" description="tRNA synthetases class I catalytic" evidence="5">
    <location>
        <begin position="213"/>
        <end position="262"/>
    </location>
</feature>
<keyword evidence="7" id="KW-1185">Reference proteome</keyword>
<dbReference type="InterPro" id="IPR032678">
    <property type="entry name" value="tRNA-synt_1_cat_dom"/>
</dbReference>
<name>A0ABQ5IJV9_9ASTR</name>
<evidence type="ECO:0000256" key="4">
    <source>
        <dbReference type="SAM" id="MobiDB-lite"/>
    </source>
</evidence>
<evidence type="ECO:0000313" key="7">
    <source>
        <dbReference type="Proteomes" id="UP001151760"/>
    </source>
</evidence>
<keyword evidence="3" id="KW-0067">ATP-binding</keyword>
<dbReference type="PANTHER" id="PTHR21481">
    <property type="entry name" value="PROTEIN CLEC16A"/>
    <property type="match status" value="1"/>
</dbReference>
<feature type="compositionally biased region" description="Polar residues" evidence="4">
    <location>
        <begin position="54"/>
        <end position="63"/>
    </location>
</feature>
<keyword evidence="2" id="KW-0547">Nucleotide-binding</keyword>
<proteinExistence type="predicted"/>
<evidence type="ECO:0000259" key="5">
    <source>
        <dbReference type="Pfam" id="PF01406"/>
    </source>
</evidence>
<organism evidence="6 7">
    <name type="scientific">Tanacetum coccineum</name>
    <dbReference type="NCBI Taxonomy" id="301880"/>
    <lineage>
        <taxon>Eukaryota</taxon>
        <taxon>Viridiplantae</taxon>
        <taxon>Streptophyta</taxon>
        <taxon>Embryophyta</taxon>
        <taxon>Tracheophyta</taxon>
        <taxon>Spermatophyta</taxon>
        <taxon>Magnoliopsida</taxon>
        <taxon>eudicotyledons</taxon>
        <taxon>Gunneridae</taxon>
        <taxon>Pentapetalae</taxon>
        <taxon>asterids</taxon>
        <taxon>campanulids</taxon>
        <taxon>Asterales</taxon>
        <taxon>Asteraceae</taxon>
        <taxon>Asteroideae</taxon>
        <taxon>Anthemideae</taxon>
        <taxon>Anthemidinae</taxon>
        <taxon>Tanacetum</taxon>
    </lineage>
</organism>
<dbReference type="Gene3D" id="3.40.50.620">
    <property type="entry name" value="HUPs"/>
    <property type="match status" value="1"/>
</dbReference>